<organism evidence="4 5">
    <name type="scientific">Melioribacter roseus (strain DSM 23840 / JCM 17771 / VKM B-2668 / P3M-2)</name>
    <dbReference type="NCBI Taxonomy" id="1191523"/>
    <lineage>
        <taxon>Bacteria</taxon>
        <taxon>Pseudomonadati</taxon>
        <taxon>Ignavibacteriota</taxon>
        <taxon>Ignavibacteria</taxon>
        <taxon>Ignavibacteriales</taxon>
        <taxon>Melioribacteraceae</taxon>
        <taxon>Melioribacter</taxon>
    </lineage>
</organism>
<protein>
    <submittedName>
        <fullName evidence="4">4-hydroxythreonine-4-phosphate dehydrogenase</fullName>
    </submittedName>
</protein>
<dbReference type="SUPFAM" id="SSF53659">
    <property type="entry name" value="Isocitrate/Isopropylmalate dehydrogenase-like"/>
    <property type="match status" value="1"/>
</dbReference>
<keyword evidence="3" id="KW-0520">NAD</keyword>
<keyword evidence="2" id="KW-0560">Oxidoreductase</keyword>
<dbReference type="GO" id="GO:0051287">
    <property type="term" value="F:NAD binding"/>
    <property type="evidence" value="ECO:0007669"/>
    <property type="project" value="InterPro"/>
</dbReference>
<evidence type="ECO:0000256" key="2">
    <source>
        <dbReference type="ARBA" id="ARBA00023002"/>
    </source>
</evidence>
<dbReference type="EMBL" id="CP003557">
    <property type="protein sequence ID" value="AFN73254.1"/>
    <property type="molecule type" value="Genomic_DNA"/>
</dbReference>
<dbReference type="Proteomes" id="UP000009011">
    <property type="component" value="Chromosome"/>
</dbReference>
<keyword evidence="1" id="KW-0479">Metal-binding</keyword>
<accession>I6ZML4</accession>
<dbReference type="GO" id="GO:0046872">
    <property type="term" value="F:metal ion binding"/>
    <property type="evidence" value="ECO:0007669"/>
    <property type="project" value="UniProtKB-KW"/>
</dbReference>
<sequence length="325" mass="35865">MSKFAITCGDINGIGPEIILKAIAGLASKKRKFFIYSPANVFERYRKKFNIGVSYEIIEDEEQASDKYNIHVCDLGKAGLTVGKPSEESGEISYRAIIGAVRAVKNNLCDAIVTAPISKEAFALAGIDYPGHTELLAHLTRAKNYSMVFLSREMICSLLTIHTPLRDVPGMINKRVLKNNIDILYRLLSVELGINNPRIAVLGLNPHAGENGLIGKEEKLVIKPLVDSYGFVQGPFPADAFFGSALYKKYDGIIGMYHDQVLIPFKMLYFERGVNYTANLPIVRTSPDHGVAFDIAGKGAANAGSMIEAILWAEKIVRNRKKNER</sequence>
<dbReference type="HOGENOM" id="CLU_040168_0_0_10"/>
<evidence type="ECO:0000256" key="1">
    <source>
        <dbReference type="ARBA" id="ARBA00022723"/>
    </source>
</evidence>
<evidence type="ECO:0000313" key="5">
    <source>
        <dbReference type="Proteomes" id="UP000009011"/>
    </source>
</evidence>
<dbReference type="eggNOG" id="COG1995">
    <property type="taxonomic scope" value="Bacteria"/>
</dbReference>
<dbReference type="RefSeq" id="WP_014854691.1">
    <property type="nucleotide sequence ID" value="NC_018178.1"/>
</dbReference>
<name>I6ZML4_MELRP</name>
<dbReference type="PANTHER" id="PTHR30004:SF6">
    <property type="entry name" value="D-THREONATE 4-PHOSPHATE DEHYDROGENASE"/>
    <property type="match status" value="1"/>
</dbReference>
<dbReference type="Pfam" id="PF04166">
    <property type="entry name" value="PdxA"/>
    <property type="match status" value="1"/>
</dbReference>
<dbReference type="KEGG" id="mro:MROS_0010"/>
<dbReference type="PANTHER" id="PTHR30004">
    <property type="entry name" value="4-HYDROXYTHREONINE-4-PHOSPHATE DEHYDROGENASE"/>
    <property type="match status" value="1"/>
</dbReference>
<dbReference type="OrthoDB" id="9801783at2"/>
<keyword evidence="5" id="KW-1185">Reference proteome</keyword>
<dbReference type="Gene3D" id="3.40.718.10">
    <property type="entry name" value="Isopropylmalate Dehydrogenase"/>
    <property type="match status" value="1"/>
</dbReference>
<evidence type="ECO:0000256" key="3">
    <source>
        <dbReference type="ARBA" id="ARBA00023027"/>
    </source>
</evidence>
<evidence type="ECO:0000313" key="4">
    <source>
        <dbReference type="EMBL" id="AFN73254.1"/>
    </source>
</evidence>
<dbReference type="InterPro" id="IPR005255">
    <property type="entry name" value="PdxA_fam"/>
</dbReference>
<proteinExistence type="predicted"/>
<dbReference type="AlphaFoldDB" id="I6ZML4"/>
<gene>
    <name evidence="4" type="ordered locus">MROS_0010</name>
</gene>
<dbReference type="GO" id="GO:0016491">
    <property type="term" value="F:oxidoreductase activity"/>
    <property type="evidence" value="ECO:0007669"/>
    <property type="project" value="UniProtKB-KW"/>
</dbReference>
<dbReference type="PATRIC" id="fig|1191523.3.peg.10"/>
<reference evidence="4 5" key="1">
    <citation type="journal article" date="2013" name="PLoS ONE">
        <title>Genomic analysis of Melioribacter roseus, facultatively anaerobic organotrophic bacterium representing a novel deep lineage within Bacteriodetes/Chlorobi group.</title>
        <authorList>
            <person name="Kadnikov V.V."/>
            <person name="Mardanov A.V."/>
            <person name="Podosokorskaya O.A."/>
            <person name="Gavrilov S.N."/>
            <person name="Kublanov I.V."/>
            <person name="Beletsky A.V."/>
            <person name="Bonch-Osmolovskaya E.A."/>
            <person name="Ravin N.V."/>
        </authorList>
    </citation>
    <scope>NUCLEOTIDE SEQUENCE [LARGE SCALE GENOMIC DNA]</scope>
    <source>
        <strain evidence="5">JCM 17771 / P3M-2</strain>
    </source>
</reference>
<dbReference type="STRING" id="1191523.MROS_0010"/>
<dbReference type="NCBIfam" id="TIGR00557">
    <property type="entry name" value="pdxA"/>
    <property type="match status" value="1"/>
</dbReference>